<comment type="subcellular location">
    <subcellularLocation>
        <location evidence="1 6">Nucleus</location>
    </subcellularLocation>
</comment>
<evidence type="ECO:0000256" key="2">
    <source>
        <dbReference type="ARBA" id="ARBA00008035"/>
    </source>
</evidence>
<feature type="compositionally biased region" description="Polar residues" evidence="7">
    <location>
        <begin position="1496"/>
        <end position="1507"/>
    </location>
</feature>
<evidence type="ECO:0000256" key="7">
    <source>
        <dbReference type="SAM" id="MobiDB-lite"/>
    </source>
</evidence>
<name>A0AAE1XXP9_9LAMI</name>
<feature type="compositionally biased region" description="Basic and acidic residues" evidence="7">
    <location>
        <begin position="535"/>
        <end position="546"/>
    </location>
</feature>
<evidence type="ECO:0000256" key="5">
    <source>
        <dbReference type="ARBA" id="ARBA00023242"/>
    </source>
</evidence>
<dbReference type="EMBL" id="JACGWO010000009">
    <property type="protein sequence ID" value="KAK4420023.1"/>
    <property type="molecule type" value="Genomic_DNA"/>
</dbReference>
<feature type="region of interest" description="Disordered" evidence="7">
    <location>
        <begin position="151"/>
        <end position="276"/>
    </location>
</feature>
<comment type="caution">
    <text evidence="9">The sequence shown here is derived from an EMBL/GenBank/DDBJ whole genome shotgun (WGS) entry which is preliminary data.</text>
</comment>
<dbReference type="PANTHER" id="PTHR14898">
    <property type="entry name" value="ENHANCER OF POLYCOMB"/>
    <property type="match status" value="1"/>
</dbReference>
<feature type="compositionally biased region" description="Polar residues" evidence="7">
    <location>
        <begin position="325"/>
        <end position="337"/>
    </location>
</feature>
<feature type="compositionally biased region" description="Low complexity" evidence="7">
    <location>
        <begin position="191"/>
        <end position="201"/>
    </location>
</feature>
<evidence type="ECO:0000259" key="8">
    <source>
        <dbReference type="SMART" id="SM00333"/>
    </source>
</evidence>
<feature type="compositionally biased region" description="Basic and acidic residues" evidence="7">
    <location>
        <begin position="13"/>
        <end position="51"/>
    </location>
</feature>
<dbReference type="Gene3D" id="2.30.30.140">
    <property type="match status" value="1"/>
</dbReference>
<proteinExistence type="inferred from homology"/>
<dbReference type="Proteomes" id="UP001293254">
    <property type="component" value="Unassembled WGS sequence"/>
</dbReference>
<feature type="compositionally biased region" description="Polar residues" evidence="7">
    <location>
        <begin position="511"/>
        <end position="534"/>
    </location>
</feature>
<evidence type="ECO:0000256" key="6">
    <source>
        <dbReference type="RuleBase" id="RU361124"/>
    </source>
</evidence>
<feature type="region of interest" description="Disordered" evidence="7">
    <location>
        <begin position="1481"/>
        <end position="1511"/>
    </location>
</feature>
<dbReference type="SMART" id="SM00333">
    <property type="entry name" value="TUDOR"/>
    <property type="match status" value="1"/>
</dbReference>
<feature type="region of interest" description="Disordered" evidence="7">
    <location>
        <begin position="450"/>
        <end position="479"/>
    </location>
</feature>
<dbReference type="GO" id="GO:0005634">
    <property type="term" value="C:nucleus"/>
    <property type="evidence" value="ECO:0007669"/>
    <property type="project" value="UniProtKB-SubCell"/>
</dbReference>
<comment type="similarity">
    <text evidence="2 6">Belongs to the enhancer of polycomb family.</text>
</comment>
<dbReference type="InterPro" id="IPR024943">
    <property type="entry name" value="Enhancer_polycomb"/>
</dbReference>
<feature type="compositionally biased region" description="Basic and acidic residues" evidence="7">
    <location>
        <begin position="67"/>
        <end position="78"/>
    </location>
</feature>
<feature type="region of interest" description="Disordered" evidence="7">
    <location>
        <begin position="494"/>
        <end position="554"/>
    </location>
</feature>
<protein>
    <recommendedName>
        <fullName evidence="6">Enhancer of polycomb-like protein</fullName>
    </recommendedName>
</protein>
<feature type="region of interest" description="Disordered" evidence="7">
    <location>
        <begin position="325"/>
        <end position="371"/>
    </location>
</feature>
<evidence type="ECO:0000313" key="10">
    <source>
        <dbReference type="Proteomes" id="UP001293254"/>
    </source>
</evidence>
<dbReference type="CDD" id="cd20404">
    <property type="entry name" value="Tudor_Agenet_AtEML-like"/>
    <property type="match status" value="1"/>
</dbReference>
<evidence type="ECO:0000313" key="9">
    <source>
        <dbReference type="EMBL" id="KAK4420023.1"/>
    </source>
</evidence>
<feature type="compositionally biased region" description="Basic residues" evidence="7">
    <location>
        <begin position="115"/>
        <end position="125"/>
    </location>
</feature>
<dbReference type="Pfam" id="PF10513">
    <property type="entry name" value="EPL1"/>
    <property type="match status" value="1"/>
</dbReference>
<reference evidence="9" key="2">
    <citation type="journal article" date="2024" name="Plant">
        <title>Genomic evolution and insights into agronomic trait innovations of Sesamum species.</title>
        <authorList>
            <person name="Miao H."/>
            <person name="Wang L."/>
            <person name="Qu L."/>
            <person name="Liu H."/>
            <person name="Sun Y."/>
            <person name="Le M."/>
            <person name="Wang Q."/>
            <person name="Wei S."/>
            <person name="Zheng Y."/>
            <person name="Lin W."/>
            <person name="Duan Y."/>
            <person name="Cao H."/>
            <person name="Xiong S."/>
            <person name="Wang X."/>
            <person name="Wei L."/>
            <person name="Li C."/>
            <person name="Ma Q."/>
            <person name="Ju M."/>
            <person name="Zhao R."/>
            <person name="Li G."/>
            <person name="Mu C."/>
            <person name="Tian Q."/>
            <person name="Mei H."/>
            <person name="Zhang T."/>
            <person name="Gao T."/>
            <person name="Zhang H."/>
        </authorList>
    </citation>
    <scope>NUCLEOTIDE SEQUENCE</scope>
    <source>
        <strain evidence="9">3651</strain>
    </source>
</reference>
<gene>
    <name evidence="9" type="ORF">Salat_2415200</name>
</gene>
<feature type="compositionally biased region" description="Basic and acidic residues" evidence="7">
    <location>
        <begin position="352"/>
        <end position="368"/>
    </location>
</feature>
<accession>A0AAE1XXP9</accession>
<feature type="compositionally biased region" description="Basic and acidic residues" evidence="7">
    <location>
        <begin position="207"/>
        <end position="216"/>
    </location>
</feature>
<dbReference type="GO" id="GO:0035267">
    <property type="term" value="C:NuA4 histone acetyltransferase complex"/>
    <property type="evidence" value="ECO:0007669"/>
    <property type="project" value="InterPro"/>
</dbReference>
<keyword evidence="5 6" id="KW-0539">Nucleus</keyword>
<keyword evidence="4 6" id="KW-0804">Transcription</keyword>
<reference evidence="9" key="1">
    <citation type="submission" date="2020-06" db="EMBL/GenBank/DDBJ databases">
        <authorList>
            <person name="Li T."/>
            <person name="Hu X."/>
            <person name="Zhang T."/>
            <person name="Song X."/>
            <person name="Zhang H."/>
            <person name="Dai N."/>
            <person name="Sheng W."/>
            <person name="Hou X."/>
            <person name="Wei L."/>
        </authorList>
    </citation>
    <scope>NUCLEOTIDE SEQUENCE</scope>
    <source>
        <strain evidence="9">3651</strain>
        <tissue evidence="9">Leaf</tissue>
    </source>
</reference>
<dbReference type="InterPro" id="IPR002999">
    <property type="entry name" value="Tudor"/>
</dbReference>
<feature type="domain" description="Tudor" evidence="8">
    <location>
        <begin position="387"/>
        <end position="445"/>
    </location>
</feature>
<evidence type="ECO:0000256" key="4">
    <source>
        <dbReference type="ARBA" id="ARBA00023163"/>
    </source>
</evidence>
<feature type="compositionally biased region" description="Low complexity" evidence="7">
    <location>
        <begin position="1091"/>
        <end position="1112"/>
    </location>
</feature>
<feature type="region of interest" description="Disordered" evidence="7">
    <location>
        <begin position="1079"/>
        <end position="1135"/>
    </location>
</feature>
<evidence type="ECO:0000256" key="1">
    <source>
        <dbReference type="ARBA" id="ARBA00004123"/>
    </source>
</evidence>
<sequence length="1699" mass="189819">MESSTKKSGGVEIPKRNRSLDLKSLYESRVSKLGESKKKVSAEKDQEDVKERKRKSRKEAPLSCFESDAKKSRKEDVNGVKLELGFGKKSTGRSKGLHGIPLTLGDNGNAFNIPKRPRGSLGRKKLASDQVSAPLKLLNSVDSAGAFKAEVIKSEDEAGPSDRLDRLVSPSTGTNGALNSKSKSKQKTDSKSTVNSSSSNVKLKRKVGADEVKENGNGRSGSVRHTAKEYNVVVSNGDMPLKNRQSNSRKKKDLVGGVDGGEASMKKSEPSVGSSVSGSLFIDFLEDDDYDEENLEQNAARMLSSRFDPSCTGFSANRKSSVSQTADRFSLQVSSARDTLRRQHNSSGGAAADDKSRTLRPRREDKGKGMPRKRRHFYEILPRDLEPYWVLNRRIKIFWPLDESWYYGLVNEYHSESKLHHIKYDDRDEEWVNLQEEKFKLLLLPSEVPGKAKSRKRSTRGEDLHKGQTVPLADDDSCTGNHLDSEPIASWLASQSQRVKSLPKSSKRQRTSQQHLPLGSSLSSERTDNSNSDGADSKITRNKSDYESASVDNIAARGTDGETLQGAARSSQRVKHVVYVRKKYHKRNEGGNVVSTDAKACGGAPQIVSTPAPVMVSFPTTKEDKLYYGCVGSEQLWSFDDKGKVRLNDVLLESKEFTFEICLPVLPSPEFSCGIEVLWLLHDIFMLQHGVLVTTSPAVILEILLIDSNLGLSFLLFEGCLKQALAFVFLILIVFSESNESWDGNMKLPVTSIRFQLSSIQDLRKQHVFAFYCFSRLQNSEWLHLESKILQHCLLVKQLPLSECTYDNIKELECGRFQQCKQRAGLKLSSSEGFKKKLVPGILPMSVCREACNTRMIQSAFTLAAKPGKVPQFALSYSAAPTFFLTLHLQLLMEHSFAWLNLQHQDALCSPGNSENGDLLVADCSHLEPSSVAVQDVPAEPEIRKMDAERLTSQGLKSLQQDLGMDVNLVSNAAENTNSSEKLQKGKSENNGAACCLREFTETTPEVIAQPHQYEPMKEAHEQIAVSAPVSVTSPTCNPRSDSTSGGMIVEIPSLEHVNVPFDGKSCISRQTSGVVSNIHDGFVHSPNPTGSRSSWQRGRSSSISSPSGHHSPVWPDGSPNFVSSGLSNGPKKPRTQVQYTLPFVGYDFSAKQKMQNLRSLPCKRIRRASLKRTSDGSVNKQKNLELLTCVANILVTHGDKGWRECGANIVLEHADHNEWRLAVKLSGVTKYCYKVKHILQPGSTNRYSHAMMWKGGKDWVLEFPDRNQWILFKEMHEECYNRNIRAASVKNIPIPGVRLVEESDDYAEVQFVRNPARYIRQVQTDVEMAMDPSRILYDMDSDDEQWLMSKKNCTEKHKYEEISEEVLEKAIDIFEKVSYAKLRDNFTDAEIEELLIGIGSAEAAKVIYEHWRQKRKKFGMPLIRHLQPPLWERYQQRLKEWERTAARGNYAFTAGSQEKVTPPEKPPMFAFCLKPRGLDVPNKGSKQRSHRKFSVSGQHHSSTGDQDSLLYGRKSNGNAFGDGKVLYASSMHDPSDVSPSFQASTTALSPRDAHFSLSTNVSEWKGKPKVFKNKPRKLGSYPDFHSQQLMSHNQRTTGNKNGVQQWNMGLPELSSQRHHYFGGHYRQGIEQLNGSDLHEFRLRDASGAAQHALTLAKLKREKAQRLLYRADLAIHKAVVALMTAEAMKDSAENSNGIN</sequence>
<dbReference type="GO" id="GO:0006357">
    <property type="term" value="P:regulation of transcription by RNA polymerase II"/>
    <property type="evidence" value="ECO:0007669"/>
    <property type="project" value="InterPro"/>
</dbReference>
<dbReference type="InterPro" id="IPR019542">
    <property type="entry name" value="Enhancer_polycomb-like_N"/>
</dbReference>
<keyword evidence="10" id="KW-1185">Reference proteome</keyword>
<keyword evidence="3 6" id="KW-0805">Transcription regulation</keyword>
<feature type="region of interest" description="Disordered" evidence="7">
    <location>
        <begin position="1"/>
        <end position="130"/>
    </location>
</feature>
<organism evidence="9 10">
    <name type="scientific">Sesamum alatum</name>
    <dbReference type="NCBI Taxonomy" id="300844"/>
    <lineage>
        <taxon>Eukaryota</taxon>
        <taxon>Viridiplantae</taxon>
        <taxon>Streptophyta</taxon>
        <taxon>Embryophyta</taxon>
        <taxon>Tracheophyta</taxon>
        <taxon>Spermatophyta</taxon>
        <taxon>Magnoliopsida</taxon>
        <taxon>eudicotyledons</taxon>
        <taxon>Gunneridae</taxon>
        <taxon>Pentapetalae</taxon>
        <taxon>asterids</taxon>
        <taxon>lamiids</taxon>
        <taxon>Lamiales</taxon>
        <taxon>Pedaliaceae</taxon>
        <taxon>Sesamum</taxon>
    </lineage>
</organism>
<feature type="compositionally biased region" description="Polar residues" evidence="7">
    <location>
        <begin position="169"/>
        <end position="179"/>
    </location>
</feature>
<feature type="compositionally biased region" description="Basic and acidic residues" evidence="7">
    <location>
        <begin position="151"/>
        <end position="166"/>
    </location>
</feature>
<evidence type="ECO:0000256" key="3">
    <source>
        <dbReference type="ARBA" id="ARBA00023015"/>
    </source>
</evidence>